<name>A0A559J0I5_9BACL</name>
<evidence type="ECO:0000256" key="1">
    <source>
        <dbReference type="ARBA" id="ARBA00023125"/>
    </source>
</evidence>
<dbReference type="CDD" id="cd00090">
    <property type="entry name" value="HTH_ARSR"/>
    <property type="match status" value="1"/>
</dbReference>
<dbReference type="PANTHER" id="PTHR38600:SF1">
    <property type="entry name" value="TRANSCRIPTIONAL REGULATORY PROTEIN"/>
    <property type="match status" value="1"/>
</dbReference>
<gene>
    <name evidence="3" type="ORF">FPZ44_10000</name>
</gene>
<dbReference type="SUPFAM" id="SSF46785">
    <property type="entry name" value="Winged helix' DNA-binding domain"/>
    <property type="match status" value="1"/>
</dbReference>
<evidence type="ECO:0000259" key="2">
    <source>
        <dbReference type="SMART" id="SM00418"/>
    </source>
</evidence>
<organism evidence="3 4">
    <name type="scientific">Paenibacillus agilis</name>
    <dbReference type="NCBI Taxonomy" id="3020863"/>
    <lineage>
        <taxon>Bacteria</taxon>
        <taxon>Bacillati</taxon>
        <taxon>Bacillota</taxon>
        <taxon>Bacilli</taxon>
        <taxon>Bacillales</taxon>
        <taxon>Paenibacillaceae</taxon>
        <taxon>Paenibacillus</taxon>
    </lineage>
</organism>
<accession>A0A559J0I5</accession>
<dbReference type="Gene3D" id="1.10.10.10">
    <property type="entry name" value="Winged helix-like DNA-binding domain superfamily/Winged helix DNA-binding domain"/>
    <property type="match status" value="1"/>
</dbReference>
<keyword evidence="4" id="KW-1185">Reference proteome</keyword>
<protein>
    <submittedName>
        <fullName evidence="3">Winged helix-turn-helix transcriptional regulator</fullName>
    </submittedName>
</protein>
<dbReference type="EMBL" id="VNJK01000001">
    <property type="protein sequence ID" value="TVX93353.1"/>
    <property type="molecule type" value="Genomic_DNA"/>
</dbReference>
<dbReference type="InterPro" id="IPR036390">
    <property type="entry name" value="WH_DNA-bd_sf"/>
</dbReference>
<dbReference type="OrthoDB" id="9799175at2"/>
<dbReference type="GO" id="GO:0003677">
    <property type="term" value="F:DNA binding"/>
    <property type="evidence" value="ECO:0007669"/>
    <property type="project" value="UniProtKB-KW"/>
</dbReference>
<evidence type="ECO:0000313" key="3">
    <source>
        <dbReference type="EMBL" id="TVX93353.1"/>
    </source>
</evidence>
<dbReference type="GO" id="GO:0003700">
    <property type="term" value="F:DNA-binding transcription factor activity"/>
    <property type="evidence" value="ECO:0007669"/>
    <property type="project" value="InterPro"/>
</dbReference>
<dbReference type="SMART" id="SM00418">
    <property type="entry name" value="HTH_ARSR"/>
    <property type="match status" value="1"/>
</dbReference>
<dbReference type="InterPro" id="IPR001845">
    <property type="entry name" value="HTH_ArsR_DNA-bd_dom"/>
</dbReference>
<reference evidence="3 4" key="1">
    <citation type="submission" date="2019-07" db="EMBL/GenBank/DDBJ databases">
        <authorList>
            <person name="Kim J."/>
        </authorList>
    </citation>
    <scope>NUCLEOTIDE SEQUENCE [LARGE SCALE GENOMIC DNA]</scope>
    <source>
        <strain evidence="3 4">N4</strain>
    </source>
</reference>
<dbReference type="Proteomes" id="UP000318102">
    <property type="component" value="Unassembled WGS sequence"/>
</dbReference>
<comment type="caution">
    <text evidence="3">The sequence shown here is derived from an EMBL/GenBank/DDBJ whole genome shotgun (WGS) entry which is preliminary data.</text>
</comment>
<dbReference type="AlphaFoldDB" id="A0A559J0I5"/>
<evidence type="ECO:0000313" key="4">
    <source>
        <dbReference type="Proteomes" id="UP000318102"/>
    </source>
</evidence>
<dbReference type="InterPro" id="IPR036388">
    <property type="entry name" value="WH-like_DNA-bd_sf"/>
</dbReference>
<proteinExistence type="predicted"/>
<dbReference type="Pfam" id="PF01022">
    <property type="entry name" value="HTH_5"/>
    <property type="match status" value="1"/>
</dbReference>
<dbReference type="InterPro" id="IPR011991">
    <property type="entry name" value="ArsR-like_HTH"/>
</dbReference>
<feature type="domain" description="HTH arsR-type" evidence="2">
    <location>
        <begin position="11"/>
        <end position="97"/>
    </location>
</feature>
<keyword evidence="1" id="KW-0238">DNA-binding</keyword>
<dbReference type="RefSeq" id="WP_144989754.1">
    <property type="nucleotide sequence ID" value="NZ_VNJK01000001.1"/>
</dbReference>
<sequence length="99" mass="11302">MMKTSEQEWLFLFEALANPIRLKIIASLHGKRKYVSELAREVGISRPLLYMHLQRLEKGGLVIGNLELSEDGKAVKYFELTDFNFHLTPQTIAEAVKGL</sequence>
<dbReference type="PANTHER" id="PTHR38600">
    <property type="entry name" value="TRANSCRIPTIONAL REGULATORY PROTEIN"/>
    <property type="match status" value="1"/>
</dbReference>